<name>A0A8K0DC26_IGNLU</name>
<accession>A0A8K0DC26</accession>
<dbReference type="EMBL" id="VTPC01001022">
    <property type="protein sequence ID" value="KAF2903455.1"/>
    <property type="molecule type" value="Genomic_DNA"/>
</dbReference>
<comment type="caution">
    <text evidence="1">The sequence shown here is derived from an EMBL/GenBank/DDBJ whole genome shotgun (WGS) entry which is preliminary data.</text>
</comment>
<dbReference type="InterPro" id="IPR032567">
    <property type="entry name" value="RTL1-rel"/>
</dbReference>
<dbReference type="Proteomes" id="UP000801492">
    <property type="component" value="Unassembled WGS sequence"/>
</dbReference>
<dbReference type="GO" id="GO:0071897">
    <property type="term" value="P:DNA biosynthetic process"/>
    <property type="evidence" value="ECO:0007669"/>
    <property type="project" value="UniProtKB-ARBA"/>
</dbReference>
<reference evidence="1" key="1">
    <citation type="submission" date="2019-08" db="EMBL/GenBank/DDBJ databases">
        <title>The genome of the North American firefly Photinus pyralis.</title>
        <authorList>
            <consortium name="Photinus pyralis genome working group"/>
            <person name="Fallon T.R."/>
            <person name="Sander Lower S.E."/>
            <person name="Weng J.-K."/>
        </authorList>
    </citation>
    <scope>NUCLEOTIDE SEQUENCE</scope>
    <source>
        <strain evidence="1">TRF0915ILg1</strain>
        <tissue evidence="1">Whole body</tissue>
    </source>
</reference>
<organism evidence="1 2">
    <name type="scientific">Ignelater luminosus</name>
    <name type="common">Cucubano</name>
    <name type="synonym">Pyrophorus luminosus</name>
    <dbReference type="NCBI Taxonomy" id="2038154"/>
    <lineage>
        <taxon>Eukaryota</taxon>
        <taxon>Metazoa</taxon>
        <taxon>Ecdysozoa</taxon>
        <taxon>Arthropoda</taxon>
        <taxon>Hexapoda</taxon>
        <taxon>Insecta</taxon>
        <taxon>Pterygota</taxon>
        <taxon>Neoptera</taxon>
        <taxon>Endopterygota</taxon>
        <taxon>Coleoptera</taxon>
        <taxon>Polyphaga</taxon>
        <taxon>Elateriformia</taxon>
        <taxon>Elateroidea</taxon>
        <taxon>Elateridae</taxon>
        <taxon>Agrypninae</taxon>
        <taxon>Pyrophorini</taxon>
        <taxon>Ignelater</taxon>
    </lineage>
</organism>
<dbReference type="Gene3D" id="3.10.10.10">
    <property type="entry name" value="HIV Type 1 Reverse Transcriptase, subunit A, domain 1"/>
    <property type="match status" value="1"/>
</dbReference>
<evidence type="ECO:0000313" key="1">
    <source>
        <dbReference type="EMBL" id="KAF2903455.1"/>
    </source>
</evidence>
<dbReference type="AlphaFoldDB" id="A0A8K0DC26"/>
<proteinExistence type="predicted"/>
<dbReference type="PANTHER" id="PTHR15503">
    <property type="entry name" value="LDOC1 RELATED"/>
    <property type="match status" value="1"/>
</dbReference>
<protein>
    <submittedName>
        <fullName evidence="1">Uncharacterized protein</fullName>
    </submittedName>
</protein>
<dbReference type="InterPro" id="IPR043502">
    <property type="entry name" value="DNA/RNA_pol_sf"/>
</dbReference>
<gene>
    <name evidence="1" type="ORF">ILUMI_02731</name>
</gene>
<evidence type="ECO:0000313" key="2">
    <source>
        <dbReference type="Proteomes" id="UP000801492"/>
    </source>
</evidence>
<dbReference type="PANTHER" id="PTHR15503:SF22">
    <property type="entry name" value="TRANSPOSON TY3-I GAG POLYPROTEIN"/>
    <property type="match status" value="1"/>
</dbReference>
<dbReference type="SUPFAM" id="SSF56672">
    <property type="entry name" value="DNA/RNA polymerases"/>
    <property type="match status" value="1"/>
</dbReference>
<keyword evidence="2" id="KW-1185">Reference proteome</keyword>
<sequence length="424" mass="47556">MNVQVRNTNTPTAKLQSKVTSGNLANCTARFKKSKSAVEIYKDCMHVSDANALKGLPMLLEGFTATWWQGVKVTTTSWKDALDLLRVTYEQDSKTPTDIFICQARAIISQLPPDTLPEAVKLDMVYELLNKRIRKNISRDSLKNFSDLLTQVRLIEETFLEETPLCQKFANKINTVPWIAESKTTPPVRAPPISYYGCSKAGFFKANCPSCKKSPSTQPPEFRMLDVEPETFLELGNGYLDSRWKAQRRIPTKFLVLPTATCNNTLLGMNFIEDAMLAFNFKNKTLRFADDPEILYPLQCEASKPDSDSSIDINVITPLRPAQGQSLEEAEKPKPPISVPPYRMYPARKEILRQELDKLLQQEIIEECESAWAAPVVLVSKPSGQMRLCVSNALEKSKSTSAVNLQLSVADRMSTIPAKAVQQL</sequence>
<dbReference type="OrthoDB" id="8027319at2759"/>